<dbReference type="PANTHER" id="PTHR45712:SF22">
    <property type="entry name" value="INSULIN-LIKE GROWTH FACTOR-BINDING PROTEIN COMPLEX ACID LABILE SUBUNIT"/>
    <property type="match status" value="1"/>
</dbReference>
<reference evidence="5" key="1">
    <citation type="submission" date="2012-12" db="EMBL/GenBank/DDBJ databases">
        <authorList>
            <person name="Hellsten U."/>
            <person name="Grimwood J."/>
            <person name="Chapman J.A."/>
            <person name="Shapiro H."/>
            <person name="Aerts A."/>
            <person name="Otillar R.P."/>
            <person name="Terry A.Y."/>
            <person name="Boore J.L."/>
            <person name="Simakov O."/>
            <person name="Marletaz F."/>
            <person name="Cho S.-J."/>
            <person name="Edsinger-Gonzales E."/>
            <person name="Havlak P."/>
            <person name="Kuo D.-H."/>
            <person name="Larsson T."/>
            <person name="Lv J."/>
            <person name="Arendt D."/>
            <person name="Savage R."/>
            <person name="Osoegawa K."/>
            <person name="de Jong P."/>
            <person name="Lindberg D.R."/>
            <person name="Seaver E.C."/>
            <person name="Weisblat D.A."/>
            <person name="Putnam N.H."/>
            <person name="Grigoriev I.V."/>
            <person name="Rokhsar D.S."/>
        </authorList>
    </citation>
    <scope>NUCLEOTIDE SEQUENCE</scope>
    <source>
        <strain evidence="5">I ESC-2004</strain>
    </source>
</reference>
<dbReference type="AlphaFoldDB" id="R7TN53"/>
<dbReference type="STRING" id="283909.R7TN53"/>
<dbReference type="EnsemblMetazoa" id="CapteT25228">
    <property type="protein sequence ID" value="CapteP25228"/>
    <property type="gene ID" value="CapteG25228"/>
</dbReference>
<dbReference type="HOGENOM" id="CLU_1559118_0_0_1"/>
<dbReference type="Pfam" id="PF00560">
    <property type="entry name" value="LRR_1"/>
    <property type="match status" value="1"/>
</dbReference>
<dbReference type="InterPro" id="IPR032675">
    <property type="entry name" value="LRR_dom_sf"/>
</dbReference>
<evidence type="ECO:0000313" key="4">
    <source>
        <dbReference type="EnsemblMetazoa" id="CapteP25228"/>
    </source>
</evidence>
<dbReference type="Pfam" id="PF13855">
    <property type="entry name" value="LRR_8"/>
    <property type="match status" value="2"/>
</dbReference>
<proteinExistence type="predicted"/>
<protein>
    <recommendedName>
        <fullName evidence="6">LRRNT domain-containing protein</fullName>
    </recommendedName>
</protein>
<evidence type="ECO:0000313" key="3">
    <source>
        <dbReference type="EMBL" id="ELT92510.1"/>
    </source>
</evidence>
<keyword evidence="1" id="KW-0433">Leucine-rich repeat</keyword>
<name>R7TN53_CAPTE</name>
<dbReference type="Proteomes" id="UP000014760">
    <property type="component" value="Unassembled WGS sequence"/>
</dbReference>
<dbReference type="EMBL" id="AMQN01013269">
    <property type="status" value="NOT_ANNOTATED_CDS"/>
    <property type="molecule type" value="Genomic_DNA"/>
</dbReference>
<dbReference type="InterPro" id="IPR050333">
    <property type="entry name" value="SLRP"/>
</dbReference>
<dbReference type="EMBL" id="KB310092">
    <property type="protein sequence ID" value="ELT92510.1"/>
    <property type="molecule type" value="Genomic_DNA"/>
</dbReference>
<dbReference type="Gene3D" id="3.80.10.10">
    <property type="entry name" value="Ribonuclease Inhibitor"/>
    <property type="match status" value="3"/>
</dbReference>
<sequence>NVTNIYLRNNEIVGVPAGTFTNYTNLEFLDMTSNVLREISPTAFTGTNIKNLDNAFSDFKRLAILHLSWNRLTFISPTAFTGTRIKRLLLDHNLLTNFPDLAQIGSTLIGLEIQYNRIEQMNADQLSSLTQLDFLDLSENKNLPAGLPFKHGFVRVSRLYLKRTLFTNITNE</sequence>
<accession>R7TN53</accession>
<dbReference type="InterPro" id="IPR003591">
    <property type="entry name" value="Leu-rich_rpt_typical-subtyp"/>
</dbReference>
<evidence type="ECO:0000256" key="1">
    <source>
        <dbReference type="ARBA" id="ARBA00022614"/>
    </source>
</evidence>
<gene>
    <name evidence="3" type="ORF">CAPTEDRAFT_25228</name>
</gene>
<dbReference type="SUPFAM" id="SSF52058">
    <property type="entry name" value="L domain-like"/>
    <property type="match status" value="1"/>
</dbReference>
<keyword evidence="5" id="KW-1185">Reference proteome</keyword>
<organism evidence="3">
    <name type="scientific">Capitella teleta</name>
    <name type="common">Polychaete worm</name>
    <dbReference type="NCBI Taxonomy" id="283909"/>
    <lineage>
        <taxon>Eukaryota</taxon>
        <taxon>Metazoa</taxon>
        <taxon>Spiralia</taxon>
        <taxon>Lophotrochozoa</taxon>
        <taxon>Annelida</taxon>
        <taxon>Polychaeta</taxon>
        <taxon>Sedentaria</taxon>
        <taxon>Scolecida</taxon>
        <taxon>Capitellidae</taxon>
        <taxon>Capitella</taxon>
    </lineage>
</organism>
<keyword evidence="2" id="KW-0677">Repeat</keyword>
<reference evidence="3 5" key="2">
    <citation type="journal article" date="2013" name="Nature">
        <title>Insights into bilaterian evolution from three spiralian genomes.</title>
        <authorList>
            <person name="Simakov O."/>
            <person name="Marletaz F."/>
            <person name="Cho S.J."/>
            <person name="Edsinger-Gonzales E."/>
            <person name="Havlak P."/>
            <person name="Hellsten U."/>
            <person name="Kuo D.H."/>
            <person name="Larsson T."/>
            <person name="Lv J."/>
            <person name="Arendt D."/>
            <person name="Savage R."/>
            <person name="Osoegawa K."/>
            <person name="de Jong P."/>
            <person name="Grimwood J."/>
            <person name="Chapman J.A."/>
            <person name="Shapiro H."/>
            <person name="Aerts A."/>
            <person name="Otillar R.P."/>
            <person name="Terry A.Y."/>
            <person name="Boore J.L."/>
            <person name="Grigoriev I.V."/>
            <person name="Lindberg D.R."/>
            <person name="Seaver E.C."/>
            <person name="Weisblat D.A."/>
            <person name="Putnam N.H."/>
            <person name="Rokhsar D.S."/>
        </authorList>
    </citation>
    <scope>NUCLEOTIDE SEQUENCE</scope>
    <source>
        <strain evidence="3 5">I ESC-2004</strain>
    </source>
</reference>
<reference evidence="4" key="3">
    <citation type="submission" date="2015-06" db="UniProtKB">
        <authorList>
            <consortium name="EnsemblMetazoa"/>
        </authorList>
    </citation>
    <scope>IDENTIFICATION</scope>
</reference>
<feature type="non-terminal residue" evidence="3">
    <location>
        <position position="1"/>
    </location>
</feature>
<dbReference type="OrthoDB" id="6359842at2759"/>
<feature type="non-terminal residue" evidence="3">
    <location>
        <position position="172"/>
    </location>
</feature>
<dbReference type="InterPro" id="IPR001611">
    <property type="entry name" value="Leu-rich_rpt"/>
</dbReference>
<dbReference type="GO" id="GO:0005615">
    <property type="term" value="C:extracellular space"/>
    <property type="evidence" value="ECO:0007669"/>
    <property type="project" value="TreeGrafter"/>
</dbReference>
<dbReference type="SMART" id="SM00369">
    <property type="entry name" value="LRR_TYP"/>
    <property type="match status" value="4"/>
</dbReference>
<evidence type="ECO:0008006" key="6">
    <source>
        <dbReference type="Google" id="ProtNLM"/>
    </source>
</evidence>
<evidence type="ECO:0000313" key="5">
    <source>
        <dbReference type="Proteomes" id="UP000014760"/>
    </source>
</evidence>
<evidence type="ECO:0000256" key="2">
    <source>
        <dbReference type="ARBA" id="ARBA00022737"/>
    </source>
</evidence>
<dbReference type="PANTHER" id="PTHR45712">
    <property type="entry name" value="AGAP008170-PA"/>
    <property type="match status" value="1"/>
</dbReference>